<dbReference type="RefSeq" id="WP_089885234.1">
    <property type="nucleotide sequence ID" value="NZ_FNPF01000018.1"/>
</dbReference>
<dbReference type="GO" id="GO:0005886">
    <property type="term" value="C:plasma membrane"/>
    <property type="evidence" value="ECO:0007669"/>
    <property type="project" value="UniProtKB-SubCell"/>
</dbReference>
<comment type="pathway">
    <text evidence="7">Glycan metabolism; bacterial cellulose biosynthesis.</text>
</comment>
<evidence type="ECO:0000313" key="10">
    <source>
        <dbReference type="Proteomes" id="UP000199286"/>
    </source>
</evidence>
<evidence type="ECO:0000256" key="4">
    <source>
        <dbReference type="ARBA" id="ARBA00022692"/>
    </source>
</evidence>
<evidence type="ECO:0000256" key="1">
    <source>
        <dbReference type="ARBA" id="ARBA00004141"/>
    </source>
</evidence>
<dbReference type="InterPro" id="IPR050321">
    <property type="entry name" value="Glycosyltr_2/OpgH_subfam"/>
</dbReference>
<organism evidence="9 10">
    <name type="scientific">Citreimonas salinaria</name>
    <dbReference type="NCBI Taxonomy" id="321339"/>
    <lineage>
        <taxon>Bacteria</taxon>
        <taxon>Pseudomonadati</taxon>
        <taxon>Pseudomonadota</taxon>
        <taxon>Alphaproteobacteria</taxon>
        <taxon>Rhodobacterales</taxon>
        <taxon>Roseobacteraceae</taxon>
        <taxon>Citreimonas</taxon>
    </lineage>
</organism>
<protein>
    <recommendedName>
        <fullName evidence="7">Cellulose synthase catalytic subunit [UDP-forming]</fullName>
        <ecNumber evidence="7">2.4.1.12</ecNumber>
    </recommendedName>
</protein>
<evidence type="ECO:0000256" key="6">
    <source>
        <dbReference type="ARBA" id="ARBA00023136"/>
    </source>
</evidence>
<dbReference type="Gene3D" id="2.40.10.220">
    <property type="entry name" value="predicted glycosyltransferase like domains"/>
    <property type="match status" value="1"/>
</dbReference>
<reference evidence="9 10" key="1">
    <citation type="submission" date="2016-10" db="EMBL/GenBank/DDBJ databases">
        <authorList>
            <person name="de Groot N.N."/>
        </authorList>
    </citation>
    <scope>NUCLEOTIDE SEQUENCE [LARGE SCALE GENOMIC DNA]</scope>
    <source>
        <strain evidence="9 10">DSM 26880</strain>
    </source>
</reference>
<keyword evidence="7" id="KW-0973">c-di-GMP</keyword>
<dbReference type="InterPro" id="IPR003919">
    <property type="entry name" value="Cell_synth_A"/>
</dbReference>
<evidence type="ECO:0000256" key="7">
    <source>
        <dbReference type="RuleBase" id="RU365020"/>
    </source>
</evidence>
<feature type="transmembrane region" description="Helical" evidence="7">
    <location>
        <begin position="550"/>
        <end position="569"/>
    </location>
</feature>
<dbReference type="PANTHER" id="PTHR43867:SF2">
    <property type="entry name" value="CELLULOSE SYNTHASE CATALYTIC SUBUNIT A [UDP-FORMING]"/>
    <property type="match status" value="1"/>
</dbReference>
<accession>A0A1H3MQ75</accession>
<keyword evidence="2 7" id="KW-0328">Glycosyltransferase</keyword>
<dbReference type="Proteomes" id="UP000199286">
    <property type="component" value="Unassembled WGS sequence"/>
</dbReference>
<name>A0A1H3MQ75_9RHOB</name>
<evidence type="ECO:0000256" key="3">
    <source>
        <dbReference type="ARBA" id="ARBA00022679"/>
    </source>
</evidence>
<dbReference type="Pfam" id="PF13632">
    <property type="entry name" value="Glyco_trans_2_3"/>
    <property type="match status" value="1"/>
</dbReference>
<sequence>MTAPTRGMISTVTKAAFALLGLVLIVPITLLVITPSSDLVQGLLGFSAVLLVIALKPFASHLVPRLALLAIAGVIVTRYLSWRILYTLPAPDQPVAYAAAVVLLGIETFSVLVFFMTSLVNIDYVTRRQPGKIRMGQLPRVDVLVPSYNEPTEMLAITLAAAKNMYYPKDKLRVVLCDDGGTDQKINAPDPAKAEAARTRREDLTRLCRDLGVMYSTRARNEHAKAGNMTAALSRLNGDLVAIFDADHVPTRDFLARTVGYFVERPKLFLLQTPHFFLNPDPIERNLQLSPKCPTENEMFYGAIHKGLDSMRGAFFCGSAALLRRRALDEAGGFSGETITEDAETALDIHAKGWESLYLDRAMVAGLQPETFSSFIQQRGRWATGMIQMLLLKNPLFRRGLGLTQRLCYLNSMSFWLFPIVRLAYLIIPLFYLVFGLEIFVTTRTEALVYMVSYLMVAFLVQNTLFSRHRWPLISEIYEIAQAPYLAKQIVKTVMRPRAAKFNVTAKDEQLDNDFVSEIYPPLLTLTAITGAGVALAAARWLAFPGDRPIVEIVGAWALFNFLLCVLALRATCERQQRRAMPRVALNRPCTVQMVDANDQVIEVPAVIEDGSTQGLRIAFRAQALSDGELVALHCLQTDMFLAVRPQIPEADMLEAEIIVRVTNPYPSSTGFAFGVRVEADQPVAMYSCLAHVVYGDSEVWRRMREDERAERGLVHGILYVLSMAVASIPRTAGDFLREPARRRALAAAETESAQILAFATERPAPSKEHTNEHAKAALAGGLVASFPRQAAPWQDFIQEERG</sequence>
<keyword evidence="10" id="KW-1185">Reference proteome</keyword>
<dbReference type="PRINTS" id="PR01439">
    <property type="entry name" value="CELLSNTHASEA"/>
</dbReference>
<feature type="transmembrane region" description="Helical" evidence="7">
    <location>
        <begin position="12"/>
        <end position="33"/>
    </location>
</feature>
<dbReference type="AlphaFoldDB" id="A0A1H3MQ75"/>
<proteinExistence type="predicted"/>
<evidence type="ECO:0000256" key="5">
    <source>
        <dbReference type="ARBA" id="ARBA00022989"/>
    </source>
</evidence>
<keyword evidence="7" id="KW-0135">Cellulose biosynthesis</keyword>
<dbReference type="GO" id="GO:0016760">
    <property type="term" value="F:cellulose synthase (UDP-forming) activity"/>
    <property type="evidence" value="ECO:0007669"/>
    <property type="project" value="UniProtKB-EC"/>
</dbReference>
<feature type="transmembrane region" description="Helical" evidence="7">
    <location>
        <begin position="97"/>
        <end position="125"/>
    </location>
</feature>
<keyword evidence="4 7" id="KW-0812">Transmembrane</keyword>
<feature type="domain" description="Glycosyltransferase 2-like" evidence="8">
    <location>
        <begin position="241"/>
        <end position="460"/>
    </location>
</feature>
<dbReference type="InterPro" id="IPR029044">
    <property type="entry name" value="Nucleotide-diphossugar_trans"/>
</dbReference>
<keyword evidence="7" id="KW-0997">Cell inner membrane</keyword>
<dbReference type="UniPathway" id="UPA00694"/>
<keyword evidence="3 7" id="KW-0808">Transferase</keyword>
<dbReference type="OrthoDB" id="9806824at2"/>
<feature type="transmembrane region" description="Helical" evidence="7">
    <location>
        <begin position="66"/>
        <end position="85"/>
    </location>
</feature>
<keyword evidence="7" id="KW-1003">Cell membrane</keyword>
<dbReference type="Gene3D" id="3.90.550.10">
    <property type="entry name" value="Spore Coat Polysaccharide Biosynthesis Protein SpsA, Chain A"/>
    <property type="match status" value="1"/>
</dbReference>
<dbReference type="GO" id="GO:0035438">
    <property type="term" value="F:cyclic-di-GMP binding"/>
    <property type="evidence" value="ECO:0007669"/>
    <property type="project" value="InterPro"/>
</dbReference>
<comment type="catalytic activity">
    <reaction evidence="7">
        <text>[(1-&gt;4)-beta-D-glucosyl](n) + UDP-alpha-D-glucose = [(1-&gt;4)-beta-D-glucosyl](n+1) + UDP + H(+)</text>
        <dbReference type="Rhea" id="RHEA:19929"/>
        <dbReference type="Rhea" id="RHEA-COMP:10033"/>
        <dbReference type="Rhea" id="RHEA-COMP:10034"/>
        <dbReference type="ChEBI" id="CHEBI:15378"/>
        <dbReference type="ChEBI" id="CHEBI:18246"/>
        <dbReference type="ChEBI" id="CHEBI:58223"/>
        <dbReference type="ChEBI" id="CHEBI:58885"/>
        <dbReference type="EC" id="2.4.1.12"/>
    </reaction>
</comment>
<dbReference type="NCBIfam" id="TIGR03030">
    <property type="entry name" value="CelA"/>
    <property type="match status" value="1"/>
</dbReference>
<dbReference type="EC" id="2.4.1.12" evidence="7"/>
<feature type="transmembrane region" description="Helical" evidence="7">
    <location>
        <begin position="523"/>
        <end position="544"/>
    </location>
</feature>
<comment type="cofactor">
    <cofactor evidence="7">
        <name>Mg(2+)</name>
        <dbReference type="ChEBI" id="CHEBI:18420"/>
    </cofactor>
</comment>
<keyword evidence="5 7" id="KW-1133">Transmembrane helix</keyword>
<evidence type="ECO:0000259" key="8">
    <source>
        <dbReference type="Pfam" id="PF13632"/>
    </source>
</evidence>
<comment type="function">
    <text evidence="7">Catalytic subunit of cellulose synthase. It polymerizes uridine 5'-diphosphate glucose to cellulose.</text>
</comment>
<feature type="transmembrane region" description="Helical" evidence="7">
    <location>
        <begin position="39"/>
        <end position="59"/>
    </location>
</feature>
<dbReference type="STRING" id="321339.SAMN05444340_11817"/>
<dbReference type="EMBL" id="FNPF01000018">
    <property type="protein sequence ID" value="SDY78817.1"/>
    <property type="molecule type" value="Genomic_DNA"/>
</dbReference>
<feature type="transmembrane region" description="Helical" evidence="7">
    <location>
        <begin position="415"/>
        <end position="435"/>
    </location>
</feature>
<evidence type="ECO:0000313" key="9">
    <source>
        <dbReference type="EMBL" id="SDY78817.1"/>
    </source>
</evidence>
<evidence type="ECO:0000256" key="2">
    <source>
        <dbReference type="ARBA" id="ARBA00022676"/>
    </source>
</evidence>
<dbReference type="PANTHER" id="PTHR43867">
    <property type="entry name" value="CELLULOSE SYNTHASE CATALYTIC SUBUNIT A [UDP-FORMING]"/>
    <property type="match status" value="1"/>
</dbReference>
<comment type="subcellular location">
    <subcellularLocation>
        <location evidence="7">Cell inner membrane</location>
    </subcellularLocation>
    <subcellularLocation>
        <location evidence="1">Membrane</location>
        <topology evidence="1">Multi-pass membrane protein</topology>
    </subcellularLocation>
</comment>
<dbReference type="GO" id="GO:0030244">
    <property type="term" value="P:cellulose biosynthetic process"/>
    <property type="evidence" value="ECO:0007669"/>
    <property type="project" value="UniProtKB-KW"/>
</dbReference>
<gene>
    <name evidence="9" type="ORF">SAMN05444340_11817</name>
</gene>
<dbReference type="GO" id="GO:0006011">
    <property type="term" value="P:UDP-alpha-D-glucose metabolic process"/>
    <property type="evidence" value="ECO:0007669"/>
    <property type="project" value="InterPro"/>
</dbReference>
<dbReference type="SUPFAM" id="SSF53448">
    <property type="entry name" value="Nucleotide-diphospho-sugar transferases"/>
    <property type="match status" value="1"/>
</dbReference>
<dbReference type="CDD" id="cd06421">
    <property type="entry name" value="CESA_CelA_like"/>
    <property type="match status" value="1"/>
</dbReference>
<dbReference type="GO" id="GO:0015204">
    <property type="term" value="F:urea transmembrane transporter activity"/>
    <property type="evidence" value="ECO:0007669"/>
    <property type="project" value="InterPro"/>
</dbReference>
<feature type="transmembrane region" description="Helical" evidence="7">
    <location>
        <begin position="447"/>
        <end position="466"/>
    </location>
</feature>
<keyword evidence="6 7" id="KW-0472">Membrane</keyword>
<dbReference type="InterPro" id="IPR001173">
    <property type="entry name" value="Glyco_trans_2-like"/>
</dbReference>